<accession>A0A9W9BZE8</accession>
<feature type="compositionally biased region" description="Basic and acidic residues" evidence="1">
    <location>
        <begin position="153"/>
        <end position="173"/>
    </location>
</feature>
<dbReference type="InterPro" id="IPR019350">
    <property type="entry name" value="RNA_pol_I-sp_TIF_RRN6-like"/>
</dbReference>
<dbReference type="PANTHER" id="PTHR28221:SF2">
    <property type="entry name" value="RNA POLYMERASE I-SPECIFIC TRANSCRIPTION INITIATION FACTOR RRN6"/>
    <property type="match status" value="1"/>
</dbReference>
<feature type="domain" description="RRN6 helical bundle" evidence="3">
    <location>
        <begin position="18"/>
        <end position="84"/>
    </location>
</feature>
<dbReference type="GO" id="GO:0070860">
    <property type="term" value="C:RNA polymerase I core factor complex"/>
    <property type="evidence" value="ECO:0007669"/>
    <property type="project" value="TreeGrafter"/>
</dbReference>
<evidence type="ECO:0000259" key="3">
    <source>
        <dbReference type="Pfam" id="PF20640"/>
    </source>
</evidence>
<dbReference type="Proteomes" id="UP001140562">
    <property type="component" value="Unassembled WGS sequence"/>
</dbReference>
<evidence type="ECO:0000313" key="4">
    <source>
        <dbReference type="EMBL" id="KAJ4334324.1"/>
    </source>
</evidence>
<evidence type="ECO:0000313" key="5">
    <source>
        <dbReference type="Proteomes" id="UP001140562"/>
    </source>
</evidence>
<dbReference type="InterPro" id="IPR048537">
    <property type="entry name" value="RRN6_HB"/>
</dbReference>
<dbReference type="AlphaFoldDB" id="A0A9W9BZE8"/>
<dbReference type="PANTHER" id="PTHR28221">
    <property type="entry name" value="RNA POLYMERASE I-SPECIFIC TRANSCRIPTION INITIATION FACTOR RRN6"/>
    <property type="match status" value="1"/>
</dbReference>
<dbReference type="EMBL" id="JAPEUV010000079">
    <property type="protein sequence ID" value="KAJ4334324.1"/>
    <property type="molecule type" value="Genomic_DNA"/>
</dbReference>
<evidence type="ECO:0000256" key="1">
    <source>
        <dbReference type="SAM" id="MobiDB-lite"/>
    </source>
</evidence>
<dbReference type="GO" id="GO:0001163">
    <property type="term" value="F:RNA polymerase I transcription regulatory region sequence-specific DNA binding"/>
    <property type="evidence" value="ECO:0007669"/>
    <property type="project" value="TreeGrafter"/>
</dbReference>
<gene>
    <name evidence="4" type="ORF">N0V87_006976</name>
</gene>
<protein>
    <submittedName>
        <fullName evidence="4">Uncharacterized protein</fullName>
    </submittedName>
</protein>
<feature type="compositionally biased region" description="Gly residues" evidence="1">
    <location>
        <begin position="242"/>
        <end position="251"/>
    </location>
</feature>
<comment type="caution">
    <text evidence="4">The sequence shown here is derived from an EMBL/GenBank/DDBJ whole genome shotgun (WGS) entry which is preliminary data.</text>
</comment>
<name>A0A9W9BZE8_9PLEO</name>
<dbReference type="OrthoDB" id="4090074at2759"/>
<feature type="compositionally biased region" description="Polar residues" evidence="1">
    <location>
        <begin position="220"/>
        <end position="237"/>
    </location>
</feature>
<feature type="compositionally biased region" description="Basic residues" evidence="1">
    <location>
        <begin position="271"/>
        <end position="284"/>
    </location>
</feature>
<feature type="region of interest" description="Disordered" evidence="1">
    <location>
        <begin position="153"/>
        <end position="284"/>
    </location>
</feature>
<organism evidence="4 5">
    <name type="scientific">Didymella glomerata</name>
    <dbReference type="NCBI Taxonomy" id="749621"/>
    <lineage>
        <taxon>Eukaryota</taxon>
        <taxon>Fungi</taxon>
        <taxon>Dikarya</taxon>
        <taxon>Ascomycota</taxon>
        <taxon>Pezizomycotina</taxon>
        <taxon>Dothideomycetes</taxon>
        <taxon>Pleosporomycetidae</taxon>
        <taxon>Pleosporales</taxon>
        <taxon>Pleosporineae</taxon>
        <taxon>Didymellaceae</taxon>
        <taxon>Didymella</taxon>
    </lineage>
</organism>
<feature type="domain" description="RRN6 K-rich C-terminal" evidence="2">
    <location>
        <begin position="130"/>
        <end position="284"/>
    </location>
</feature>
<dbReference type="GO" id="GO:0042790">
    <property type="term" value="P:nucleolar large rRNA transcription by RNA polymerase I"/>
    <property type="evidence" value="ECO:0007669"/>
    <property type="project" value="TreeGrafter"/>
</dbReference>
<dbReference type="InterPro" id="IPR048536">
    <property type="entry name" value="Rrn6_K-rich"/>
</dbReference>
<dbReference type="Pfam" id="PF20639">
    <property type="entry name" value="Rrn6_K-rich"/>
    <property type="match status" value="1"/>
</dbReference>
<dbReference type="GO" id="GO:0001179">
    <property type="term" value="F:RNA polymerase I general transcription initiation factor binding"/>
    <property type="evidence" value="ECO:0007669"/>
    <property type="project" value="TreeGrafter"/>
</dbReference>
<keyword evidence="5" id="KW-1185">Reference proteome</keyword>
<dbReference type="Pfam" id="PF20640">
    <property type="entry name" value="Rrn6_HB"/>
    <property type="match status" value="1"/>
</dbReference>
<reference evidence="4" key="1">
    <citation type="submission" date="2022-10" db="EMBL/GenBank/DDBJ databases">
        <title>Tapping the CABI collections for fungal endophytes: first genome assemblies for Collariella, Neodidymelliopsis, Ascochyta clinopodiicola, Didymella pomorum, Didymosphaeria variabile, Neocosmospora piperis and Neocucurbitaria cava.</title>
        <authorList>
            <person name="Hill R."/>
        </authorList>
    </citation>
    <scope>NUCLEOTIDE SEQUENCE</scope>
    <source>
        <strain evidence="4">IMI 360193</strain>
    </source>
</reference>
<sequence>MNRETPVSETNAMEDLDALDVPDIDEASARFQQLVASQDTGVSPPIAAQSVLHVPGIEQPSITNLYDTILEDWIAPLPTETPVPSSVPPSSPLFPEPLKPSTGDLLSRLRKHLKVEDDPSRTQIVLPPSVSELLSHWQPGTDPSTYDWEATERAIRPDADDEETQKQREEERKKKERRERRQRREDERLRAKIQASSQSAFTQPAFPRSSPGPSFGGMAASSQVPVPTSSQIPSHVHSQGAAFGGFGGFGGMNSMVPQSQVEPGKFGGRPDKKKKKGKSRVSGF</sequence>
<proteinExistence type="predicted"/>
<evidence type="ECO:0000259" key="2">
    <source>
        <dbReference type="Pfam" id="PF20639"/>
    </source>
</evidence>